<gene>
    <name evidence="1" type="ORF">QR79_06505</name>
</gene>
<organism evidence="1 2">
    <name type="scientific">Methylobacterium indicum</name>
    <dbReference type="NCBI Taxonomy" id="1775910"/>
    <lineage>
        <taxon>Bacteria</taxon>
        <taxon>Pseudomonadati</taxon>
        <taxon>Pseudomonadota</taxon>
        <taxon>Alphaproteobacteria</taxon>
        <taxon>Hyphomicrobiales</taxon>
        <taxon>Methylobacteriaceae</taxon>
        <taxon>Methylobacterium</taxon>
    </lineage>
</organism>
<name>A0ABR5HGM7_9HYPH</name>
<comment type="caution">
    <text evidence="1">The sequence shown here is derived from an EMBL/GenBank/DDBJ whole genome shotgun (WGS) entry which is preliminary data.</text>
</comment>
<proteinExistence type="predicted"/>
<protein>
    <submittedName>
        <fullName evidence="1">Uncharacterized protein</fullName>
    </submittedName>
</protein>
<accession>A0ABR5HGM7</accession>
<keyword evidence="2" id="KW-1185">Reference proteome</keyword>
<dbReference type="Proteomes" id="UP000036471">
    <property type="component" value="Unassembled WGS sequence"/>
</dbReference>
<evidence type="ECO:0000313" key="2">
    <source>
        <dbReference type="Proteomes" id="UP000036471"/>
    </source>
</evidence>
<evidence type="ECO:0000313" key="1">
    <source>
        <dbReference type="EMBL" id="KMO25683.1"/>
    </source>
</evidence>
<reference evidence="1 2" key="1">
    <citation type="submission" date="2014-11" db="EMBL/GenBank/DDBJ databases">
        <title>Comparative genomics of Methylobacterium species.</title>
        <authorList>
            <person name="Chaudhry V."/>
            <person name="Patil P.B."/>
        </authorList>
    </citation>
    <scope>NUCLEOTIDE SEQUENCE [LARGE SCALE GENOMIC DNA]</scope>
    <source>
        <strain evidence="1 2">SE3.6</strain>
    </source>
</reference>
<sequence>MEMLSLALFTVLPARRAIVAAAVAGLAAPLARVLPVEAAAPVLALPPPAPILALPAPSRPSRFLAALDDHRSALLAVTQAVTDYVRAEEDGAPDEPLTLAIADRAASEETAALNALLALTPANLAEAAALASHLAETATEFDRVDLFERFAAVLARMA</sequence>
<dbReference type="EMBL" id="JTHG01000046">
    <property type="protein sequence ID" value="KMO25683.1"/>
    <property type="molecule type" value="Genomic_DNA"/>
</dbReference>
<dbReference type="RefSeq" id="WP_048426512.1">
    <property type="nucleotide sequence ID" value="NZ_JTHF01000044.1"/>
</dbReference>